<dbReference type="EMBL" id="CM001440">
    <property type="protein sequence ID" value="EHR59915.1"/>
    <property type="molecule type" value="Genomic_DNA"/>
</dbReference>
<evidence type="ECO:0000313" key="1">
    <source>
        <dbReference type="EMBL" id="EHR59915.1"/>
    </source>
</evidence>
<dbReference type="eggNOG" id="ENOG5030K3N">
    <property type="taxonomic scope" value="Bacteria"/>
</dbReference>
<dbReference type="STRING" id="882082.SaccyDRAFT_1002"/>
<sequence length="160" mass="17261">MAEEFSEQGQAYEGPSGMAGVMHAAAAMFNTTANATSMASAKAAASDLVDSAKNGGFRVSKESADELIKAMSRFVDRIDVMKHDLLVFDQRPQLGNHEYGQRVAQHMHAAANGPDSARMVVLQLKEVLQMSVEALQRASGQYEETESNVVEAVKRTGRSV</sequence>
<dbReference type="HOGENOM" id="CLU_117639_0_0_11"/>
<accession>H5XMG6</accession>
<gene>
    <name evidence="1" type="ORF">SaccyDRAFT_1002</name>
</gene>
<keyword evidence="2" id="KW-1185">Reference proteome</keyword>
<dbReference type="AlphaFoldDB" id="H5XMG6"/>
<dbReference type="Proteomes" id="UP000002791">
    <property type="component" value="Chromosome"/>
</dbReference>
<reference evidence="1 2" key="1">
    <citation type="submission" date="2011-11" db="EMBL/GenBank/DDBJ databases">
        <title>The Noncontiguous Finished sequence of Saccharomonospora cyanea NA-134.</title>
        <authorList>
            <consortium name="US DOE Joint Genome Institute"/>
            <person name="Lucas S."/>
            <person name="Han J."/>
            <person name="Lapidus A."/>
            <person name="Cheng J.-F."/>
            <person name="Goodwin L."/>
            <person name="Pitluck S."/>
            <person name="Peters L."/>
            <person name="Ovchinnikova G."/>
            <person name="Lu M."/>
            <person name="Detter J.C."/>
            <person name="Han C."/>
            <person name="Tapia R."/>
            <person name="Land M."/>
            <person name="Hauser L."/>
            <person name="Kyrpides N."/>
            <person name="Ivanova N."/>
            <person name="Pagani I."/>
            <person name="Brambilla E.-M."/>
            <person name="Klenk H.-P."/>
            <person name="Woyke T."/>
        </authorList>
    </citation>
    <scope>NUCLEOTIDE SEQUENCE [LARGE SCALE GENOMIC DNA]</scope>
    <source>
        <strain evidence="1 2">NA-134</strain>
    </source>
</reference>
<protein>
    <submittedName>
        <fullName evidence="1">Uncharacterized protein</fullName>
    </submittedName>
</protein>
<name>H5XMG6_9PSEU</name>
<evidence type="ECO:0000313" key="2">
    <source>
        <dbReference type="Proteomes" id="UP000002791"/>
    </source>
</evidence>
<organism evidence="1 2">
    <name type="scientific">Saccharomonospora cyanea NA-134</name>
    <dbReference type="NCBI Taxonomy" id="882082"/>
    <lineage>
        <taxon>Bacteria</taxon>
        <taxon>Bacillati</taxon>
        <taxon>Actinomycetota</taxon>
        <taxon>Actinomycetes</taxon>
        <taxon>Pseudonocardiales</taxon>
        <taxon>Pseudonocardiaceae</taxon>
        <taxon>Saccharomonospora</taxon>
    </lineage>
</organism>
<proteinExistence type="predicted"/>
<dbReference type="RefSeq" id="WP_005454151.1">
    <property type="nucleotide sequence ID" value="NZ_CM001440.1"/>
</dbReference>